<accession>A0AAW7YSA8</accession>
<comment type="caution">
    <text evidence="2">The sequence shown here is derived from an EMBL/GenBank/DDBJ whole genome shotgun (WGS) entry which is preliminary data.</text>
</comment>
<feature type="non-terminal residue" evidence="2">
    <location>
        <position position="90"/>
    </location>
</feature>
<keyword evidence="1" id="KW-0472">Membrane</keyword>
<dbReference type="RefSeq" id="WP_303522164.1">
    <property type="nucleotide sequence ID" value="NZ_JAUOQO010000332.1"/>
</dbReference>
<feature type="transmembrane region" description="Helical" evidence="1">
    <location>
        <begin position="12"/>
        <end position="45"/>
    </location>
</feature>
<feature type="non-terminal residue" evidence="2">
    <location>
        <position position="1"/>
    </location>
</feature>
<keyword evidence="1" id="KW-0812">Transmembrane</keyword>
<dbReference type="AlphaFoldDB" id="A0AAW7YSA8"/>
<keyword evidence="3" id="KW-1185">Reference proteome</keyword>
<reference evidence="2" key="1">
    <citation type="submission" date="2023-07" db="EMBL/GenBank/DDBJ databases">
        <title>Genome content predicts the carbon catabolic preferences of heterotrophic bacteria.</title>
        <authorList>
            <person name="Gralka M."/>
        </authorList>
    </citation>
    <scope>NUCLEOTIDE SEQUENCE</scope>
    <source>
        <strain evidence="2">E2R20</strain>
    </source>
</reference>
<gene>
    <name evidence="2" type="ORF">Q4528_13845</name>
</gene>
<evidence type="ECO:0000313" key="3">
    <source>
        <dbReference type="Proteomes" id="UP001170310"/>
    </source>
</evidence>
<evidence type="ECO:0000256" key="1">
    <source>
        <dbReference type="SAM" id="Phobius"/>
    </source>
</evidence>
<keyword evidence="1" id="KW-1133">Transmembrane helix</keyword>
<sequence length="90" mass="10169">LALPAGDLVYRIVFYLLPASLFCYFLYDVVVAISLVFVFGYIFIVLEGMVKATVIKRLGISERFSMPLFIVVLLSFVSVFSAFMFPVILE</sequence>
<organism evidence="2 3">
    <name type="scientific">Staphylococcus pasteuri_A</name>
    <dbReference type="NCBI Taxonomy" id="3062664"/>
    <lineage>
        <taxon>Bacteria</taxon>
        <taxon>Bacillati</taxon>
        <taxon>Bacillota</taxon>
        <taxon>Bacilli</taxon>
        <taxon>Bacillales</taxon>
        <taxon>Staphylococcaceae</taxon>
        <taxon>Staphylococcus</taxon>
    </lineage>
</organism>
<dbReference type="Proteomes" id="UP001170310">
    <property type="component" value="Unassembled WGS sequence"/>
</dbReference>
<dbReference type="EMBL" id="JAUOQO010000332">
    <property type="protein sequence ID" value="MDO6575194.1"/>
    <property type="molecule type" value="Genomic_DNA"/>
</dbReference>
<protein>
    <submittedName>
        <fullName evidence="2">Uncharacterized protein</fullName>
    </submittedName>
</protein>
<feature type="transmembrane region" description="Helical" evidence="1">
    <location>
        <begin position="66"/>
        <end position="89"/>
    </location>
</feature>
<proteinExistence type="predicted"/>
<name>A0AAW7YSA8_9STAP</name>
<evidence type="ECO:0000313" key="2">
    <source>
        <dbReference type="EMBL" id="MDO6575194.1"/>
    </source>
</evidence>